<evidence type="ECO:0000313" key="4">
    <source>
        <dbReference type="EMBL" id="TCT13570.1"/>
    </source>
</evidence>
<organism evidence="4 5">
    <name type="scientific">Tepidamorphus gemmatus</name>
    <dbReference type="NCBI Taxonomy" id="747076"/>
    <lineage>
        <taxon>Bacteria</taxon>
        <taxon>Pseudomonadati</taxon>
        <taxon>Pseudomonadota</taxon>
        <taxon>Alphaproteobacteria</taxon>
        <taxon>Hyphomicrobiales</taxon>
        <taxon>Tepidamorphaceae</taxon>
        <taxon>Tepidamorphus</taxon>
    </lineage>
</organism>
<comment type="pathway">
    <text evidence="1">Cofactor biosynthesis; adenosylcobalamin biosynthesis.</text>
</comment>
<dbReference type="OrthoDB" id="5183775at2"/>
<keyword evidence="2" id="KW-0169">Cobalamin biosynthesis</keyword>
<reference evidence="4 5" key="1">
    <citation type="submission" date="2019-03" db="EMBL/GenBank/DDBJ databases">
        <title>Genomic Encyclopedia of Type Strains, Phase IV (KMG-IV): sequencing the most valuable type-strain genomes for metagenomic binning, comparative biology and taxonomic classification.</title>
        <authorList>
            <person name="Goeker M."/>
        </authorList>
    </citation>
    <scope>NUCLEOTIDE SEQUENCE [LARGE SCALE GENOMIC DNA]</scope>
    <source>
        <strain evidence="4 5">DSM 19345</strain>
    </source>
</reference>
<dbReference type="InterPro" id="IPR003723">
    <property type="entry name" value="Precorrin-6x_reduct"/>
</dbReference>
<dbReference type="AlphaFoldDB" id="A0A4R3MM75"/>
<sequence length="260" mass="26961">MTMHRLKVLILGGTSEASALARRLAGDVRFETVLSLAGVTKAPAAQPVPVRRGGFGGAGGLADHLRQAGFGALVDATHPFADRISANAAEAARIAGVPLLAVRRPAWQPQAGDRWCEVADMTAAAAALGIAPKRVLLTVGRQDLAAFLTAPQHRYVVRSVDPPAAELLPPDAEVITARGPFDEAGERALMTAHGIEVLVTKNSGGAATRAKLGAARALGIPVVIVARPPEPPVETVIGADEAYAWLERRHGESCGALRGV</sequence>
<dbReference type="GO" id="GO:0009236">
    <property type="term" value="P:cobalamin biosynthetic process"/>
    <property type="evidence" value="ECO:0007669"/>
    <property type="project" value="UniProtKB-UniPathway"/>
</dbReference>
<name>A0A4R3MM75_9HYPH</name>
<dbReference type="RefSeq" id="WP_132804944.1">
    <property type="nucleotide sequence ID" value="NZ_SMAK01000001.1"/>
</dbReference>
<gene>
    <name evidence="4" type="ORF">EDC22_101438</name>
</gene>
<accession>A0A4R3MM75</accession>
<dbReference type="NCBIfam" id="TIGR00715">
    <property type="entry name" value="precor6x_red"/>
    <property type="match status" value="1"/>
</dbReference>
<dbReference type="PANTHER" id="PTHR36925:SF1">
    <property type="entry name" value="COBALT-PRECORRIN-6A REDUCTASE"/>
    <property type="match status" value="1"/>
</dbReference>
<dbReference type="EMBL" id="SMAK01000001">
    <property type="protein sequence ID" value="TCT13570.1"/>
    <property type="molecule type" value="Genomic_DNA"/>
</dbReference>
<comment type="caution">
    <text evidence="4">The sequence shown here is derived from an EMBL/GenBank/DDBJ whole genome shotgun (WGS) entry which is preliminary data.</text>
</comment>
<proteinExistence type="predicted"/>
<evidence type="ECO:0000313" key="5">
    <source>
        <dbReference type="Proteomes" id="UP000295678"/>
    </source>
</evidence>
<evidence type="ECO:0000256" key="2">
    <source>
        <dbReference type="ARBA" id="ARBA00022573"/>
    </source>
</evidence>
<keyword evidence="3" id="KW-0560">Oxidoreductase</keyword>
<dbReference type="Pfam" id="PF02571">
    <property type="entry name" value="CbiJ"/>
    <property type="match status" value="1"/>
</dbReference>
<dbReference type="Proteomes" id="UP000295678">
    <property type="component" value="Unassembled WGS sequence"/>
</dbReference>
<keyword evidence="5" id="KW-1185">Reference proteome</keyword>
<protein>
    <submittedName>
        <fullName evidence="4">Precorrin-6A reductase</fullName>
    </submittedName>
</protein>
<dbReference type="PROSITE" id="PS51014">
    <property type="entry name" value="COBK_CBIJ"/>
    <property type="match status" value="1"/>
</dbReference>
<dbReference type="NCBIfam" id="NF005968">
    <property type="entry name" value="PRK08057.1-2"/>
    <property type="match status" value="1"/>
</dbReference>
<dbReference type="PANTHER" id="PTHR36925">
    <property type="entry name" value="COBALT-PRECORRIN-6A REDUCTASE"/>
    <property type="match status" value="1"/>
</dbReference>
<dbReference type="UniPathway" id="UPA00148"/>
<evidence type="ECO:0000256" key="3">
    <source>
        <dbReference type="ARBA" id="ARBA00023002"/>
    </source>
</evidence>
<dbReference type="GO" id="GO:0016994">
    <property type="term" value="F:precorrin-6A reductase activity"/>
    <property type="evidence" value="ECO:0007669"/>
    <property type="project" value="InterPro"/>
</dbReference>
<evidence type="ECO:0000256" key="1">
    <source>
        <dbReference type="ARBA" id="ARBA00004953"/>
    </source>
</evidence>